<dbReference type="KEGG" id="fau:Fraau_1484"/>
<keyword evidence="2" id="KW-1185">Reference proteome</keyword>
<sequence length="223" mass="24722">MAGNKSTKPATDWERIEADYRAGVLSIREIAGNHGITDTAIRKRAKAHGWERDLAEKIRAKAESKVRSAEVRTQVRTEGAISDRELIEANAEVIANVRMAHRQDIGRARSLAMSLLAELESQTHHLDMVDQLRDLVVNSEDGIDAKLLTMFQAVTSLPGRTKTMKELADSLQKLVTLERDAYGLAEASKVELTGKNGEPIQQQVSHVDERTVSAVIDRLNAEF</sequence>
<evidence type="ECO:0000313" key="1">
    <source>
        <dbReference type="EMBL" id="AFC85906.1"/>
    </source>
</evidence>
<proteinExistence type="predicted"/>
<reference evidence="1" key="1">
    <citation type="submission" date="2012-02" db="EMBL/GenBank/DDBJ databases">
        <title>The complete genome of Frateuria aurantia DSM 6220.</title>
        <authorList>
            <consortium name="US DOE Joint Genome Institute (JGI-PGF)"/>
            <person name="Lucas S."/>
            <person name="Copeland A."/>
            <person name="Lapidus A."/>
            <person name="Glavina del Rio T."/>
            <person name="Dalin E."/>
            <person name="Tice H."/>
            <person name="Bruce D."/>
            <person name="Goodwin L."/>
            <person name="Pitluck S."/>
            <person name="Peters L."/>
            <person name="Ovchinnikova G."/>
            <person name="Teshima H."/>
            <person name="Kyrpides N."/>
            <person name="Mavromatis K."/>
            <person name="Ivanova N."/>
            <person name="Brettin T."/>
            <person name="Detter J.C."/>
            <person name="Han C."/>
            <person name="Larimer F."/>
            <person name="Land M."/>
            <person name="Hauser L."/>
            <person name="Markowitz V."/>
            <person name="Cheng J.-F."/>
            <person name="Hugenholtz P."/>
            <person name="Woyke T."/>
            <person name="Wu D."/>
            <person name="Brambilla E."/>
            <person name="Klenk H.-P."/>
            <person name="Eisen J.A."/>
        </authorList>
    </citation>
    <scope>NUCLEOTIDE SEQUENCE</scope>
    <source>
        <strain evidence="1">DSM 6220</strain>
    </source>
</reference>
<dbReference type="EMBL" id="CP003350">
    <property type="protein sequence ID" value="AFC85906.1"/>
    <property type="molecule type" value="Genomic_DNA"/>
</dbReference>
<name>H8L662_FRAAD</name>
<dbReference type="RefSeq" id="WP_014402911.1">
    <property type="nucleotide sequence ID" value="NC_017033.1"/>
</dbReference>
<accession>H8L662</accession>
<dbReference type="HOGENOM" id="CLU_100142_0_0_6"/>
<organism evidence="1 2">
    <name type="scientific">Frateuria aurantia (strain ATCC 33424 / DSM 6220 / KCTC 2777 / LMG 1558 / NBRC 3245 / NCIMB 13370)</name>
    <name type="common">Acetobacter aurantius</name>
    <dbReference type="NCBI Taxonomy" id="767434"/>
    <lineage>
        <taxon>Bacteria</taxon>
        <taxon>Pseudomonadati</taxon>
        <taxon>Pseudomonadota</taxon>
        <taxon>Gammaproteobacteria</taxon>
        <taxon>Lysobacterales</taxon>
        <taxon>Rhodanobacteraceae</taxon>
        <taxon>Frateuria</taxon>
    </lineage>
</organism>
<evidence type="ECO:0000313" key="2">
    <source>
        <dbReference type="Proteomes" id="UP000005234"/>
    </source>
</evidence>
<dbReference type="STRING" id="767434.Fraau_1484"/>
<protein>
    <submittedName>
        <fullName evidence="1">Uncharacterized protein</fullName>
    </submittedName>
</protein>
<gene>
    <name evidence="1" type="ordered locus">Fraau_1484</name>
</gene>
<dbReference type="OrthoDB" id="8641910at2"/>
<dbReference type="Proteomes" id="UP000005234">
    <property type="component" value="Chromosome"/>
</dbReference>
<dbReference type="AlphaFoldDB" id="H8L662"/>
<dbReference type="eggNOG" id="COG3728">
    <property type="taxonomic scope" value="Bacteria"/>
</dbReference>